<evidence type="ECO:0000256" key="1">
    <source>
        <dbReference type="ARBA" id="ARBA00022723"/>
    </source>
</evidence>
<dbReference type="Gene3D" id="2.170.270.10">
    <property type="entry name" value="SET domain"/>
    <property type="match status" value="1"/>
</dbReference>
<dbReference type="InterPro" id="IPR002893">
    <property type="entry name" value="Znf_MYND"/>
</dbReference>
<dbReference type="InterPro" id="IPR053185">
    <property type="entry name" value="SET_domain_protein"/>
</dbReference>
<reference evidence="8 9" key="1">
    <citation type="submission" date="2017-06" db="EMBL/GenBank/DDBJ databases">
        <title>Comparative genomic analysis of Ambrosia Fusariam Clade fungi.</title>
        <authorList>
            <person name="Stajich J.E."/>
            <person name="Carrillo J."/>
            <person name="Kijimoto T."/>
            <person name="Eskalen A."/>
            <person name="O'Donnell K."/>
            <person name="Kasson M."/>
        </authorList>
    </citation>
    <scope>NUCLEOTIDE SEQUENCE [LARGE SCALE GENOMIC DNA]</scope>
    <source>
        <strain evidence="8">UCR3666</strain>
    </source>
</reference>
<dbReference type="STRING" id="2010991.A0A3M2RWX7"/>
<evidence type="ECO:0000259" key="7">
    <source>
        <dbReference type="PROSITE" id="PS50865"/>
    </source>
</evidence>
<dbReference type="PANTHER" id="PTHR47332:SF2">
    <property type="entry name" value="SET-6"/>
    <property type="match status" value="1"/>
</dbReference>
<accession>A0A3M2RWX7</accession>
<dbReference type="PROSITE" id="PS01360">
    <property type="entry name" value="ZF_MYND_1"/>
    <property type="match status" value="1"/>
</dbReference>
<evidence type="ECO:0000313" key="9">
    <source>
        <dbReference type="Proteomes" id="UP000277212"/>
    </source>
</evidence>
<evidence type="ECO:0000256" key="4">
    <source>
        <dbReference type="PROSITE-ProRule" id="PRU00134"/>
    </source>
</evidence>
<keyword evidence="2 4" id="KW-0863">Zinc-finger</keyword>
<dbReference type="InterPro" id="IPR046341">
    <property type="entry name" value="SET_dom_sf"/>
</dbReference>
<keyword evidence="3" id="KW-0862">Zinc</keyword>
<dbReference type="Proteomes" id="UP000277212">
    <property type="component" value="Unassembled WGS sequence"/>
</dbReference>
<dbReference type="SUPFAM" id="SSF144232">
    <property type="entry name" value="HIT/MYND zinc finger-like"/>
    <property type="match status" value="1"/>
</dbReference>
<evidence type="ECO:0000259" key="6">
    <source>
        <dbReference type="PROSITE" id="PS50280"/>
    </source>
</evidence>
<dbReference type="EMBL" id="NKUJ01000228">
    <property type="protein sequence ID" value="RMJ09796.1"/>
    <property type="molecule type" value="Genomic_DNA"/>
</dbReference>
<gene>
    <name evidence="8" type="ORF">CDV36_010568</name>
</gene>
<dbReference type="AlphaFoldDB" id="A0A3M2RWX7"/>
<dbReference type="PROSITE" id="PS50865">
    <property type="entry name" value="ZF_MYND_2"/>
    <property type="match status" value="1"/>
</dbReference>
<evidence type="ECO:0000313" key="8">
    <source>
        <dbReference type="EMBL" id="RMJ09796.1"/>
    </source>
</evidence>
<name>A0A3M2RWX7_9HYPO</name>
<dbReference type="SUPFAM" id="SSF82199">
    <property type="entry name" value="SET domain"/>
    <property type="match status" value="1"/>
</dbReference>
<dbReference type="CDD" id="cd20071">
    <property type="entry name" value="SET_SMYD"/>
    <property type="match status" value="1"/>
</dbReference>
<comment type="caution">
    <text evidence="8">The sequence shown here is derived from an EMBL/GenBank/DDBJ whole genome shotgun (WGS) entry which is preliminary data.</text>
</comment>
<sequence>MATDQNKATGPNMATENNSDTDQNMDLPLYAIRDVPGKGKGLVATKPIPTGTRILTESPLLTSSIHQLPEVKAAFIDQVNKLPAAEKVAFLDMALIQVDEPDHPYWARFLVNCMEGPEREIRCVYMTASRINHSCVSNAYHDWNGTLNKLTIQAIKDIAEGEEITICYFNKHKDRASRHDSLVTFTCTCSLCSLQGQRLVESDKRLGMASKLYELVTNWTELNPDSALRWLHAIRTCIDMLTKEGVAVFHTGYLYSIAFKALVQVGDAARGKIMLDRHIEANTFLLGRDHPKVEEGWRKLRIFMLGELQAFLFGINTLSFPTELEGEAFENWLWKDERACRNGPADLSNETIFPRFADLPILPVESPDYYHLSSDGRTYRPRKNWCILAEITRVSTAGGYFWLLVQDRQHTLYSISFESGGQNSNALKPKPQVGWTVALMYPKREGILMGGELRHLLRVTEQGKDLVKIFQVSMGSLMALNARAQQFSIRHANGARTCHGCERKGTSLKACARCSLFWYCNKDCQARGWRDKTHKHDCKLLKDPDLKAMFHTDWDNMGERMLNFPLAAHVG</sequence>
<feature type="region of interest" description="Disordered" evidence="5">
    <location>
        <begin position="1"/>
        <end position="23"/>
    </location>
</feature>
<proteinExistence type="predicted"/>
<feature type="domain" description="MYND-type" evidence="7">
    <location>
        <begin position="498"/>
        <end position="538"/>
    </location>
</feature>
<evidence type="ECO:0000256" key="5">
    <source>
        <dbReference type="SAM" id="MobiDB-lite"/>
    </source>
</evidence>
<dbReference type="InterPro" id="IPR001214">
    <property type="entry name" value="SET_dom"/>
</dbReference>
<keyword evidence="1" id="KW-0479">Metal-binding</keyword>
<dbReference type="PANTHER" id="PTHR47332">
    <property type="entry name" value="SET DOMAIN-CONTAINING PROTEIN 5"/>
    <property type="match status" value="1"/>
</dbReference>
<dbReference type="SMART" id="SM00317">
    <property type="entry name" value="SET"/>
    <property type="match status" value="1"/>
</dbReference>
<evidence type="ECO:0000256" key="3">
    <source>
        <dbReference type="ARBA" id="ARBA00022833"/>
    </source>
</evidence>
<dbReference type="GO" id="GO:0008270">
    <property type="term" value="F:zinc ion binding"/>
    <property type="evidence" value="ECO:0007669"/>
    <property type="project" value="UniProtKB-KW"/>
</dbReference>
<protein>
    <submittedName>
        <fullName evidence="8">Uncharacterized protein</fullName>
    </submittedName>
</protein>
<dbReference type="OrthoDB" id="265717at2759"/>
<dbReference type="Pfam" id="PF01753">
    <property type="entry name" value="zf-MYND"/>
    <property type="match status" value="1"/>
</dbReference>
<evidence type="ECO:0000256" key="2">
    <source>
        <dbReference type="ARBA" id="ARBA00022771"/>
    </source>
</evidence>
<dbReference type="PROSITE" id="PS50280">
    <property type="entry name" value="SET"/>
    <property type="match status" value="1"/>
</dbReference>
<organism evidence="8 9">
    <name type="scientific">Fusarium kuroshium</name>
    <dbReference type="NCBI Taxonomy" id="2010991"/>
    <lineage>
        <taxon>Eukaryota</taxon>
        <taxon>Fungi</taxon>
        <taxon>Dikarya</taxon>
        <taxon>Ascomycota</taxon>
        <taxon>Pezizomycotina</taxon>
        <taxon>Sordariomycetes</taxon>
        <taxon>Hypocreomycetidae</taxon>
        <taxon>Hypocreales</taxon>
        <taxon>Nectriaceae</taxon>
        <taxon>Fusarium</taxon>
        <taxon>Fusarium solani species complex</taxon>
    </lineage>
</organism>
<feature type="domain" description="SET" evidence="6">
    <location>
        <begin position="28"/>
        <end position="169"/>
    </location>
</feature>
<dbReference type="Gene3D" id="6.10.140.2220">
    <property type="match status" value="1"/>
</dbReference>
<dbReference type="Pfam" id="PF00856">
    <property type="entry name" value="SET"/>
    <property type="match status" value="1"/>
</dbReference>
<keyword evidence="9" id="KW-1185">Reference proteome</keyword>